<comment type="caution">
    <text evidence="1">The sequence shown here is derived from an EMBL/GenBank/DDBJ whole genome shotgun (WGS) entry which is preliminary data.</text>
</comment>
<evidence type="ECO:0000313" key="2">
    <source>
        <dbReference type="Proteomes" id="UP000666240"/>
    </source>
</evidence>
<name>A0A8J7UIH1_9HYPH</name>
<proteinExistence type="predicted"/>
<organism evidence="1 2">
    <name type="scientific">Tianweitania sediminis</name>
    <dbReference type="NCBI Taxonomy" id="1502156"/>
    <lineage>
        <taxon>Bacteria</taxon>
        <taxon>Pseudomonadati</taxon>
        <taxon>Pseudomonadota</taxon>
        <taxon>Alphaproteobacteria</taxon>
        <taxon>Hyphomicrobiales</taxon>
        <taxon>Phyllobacteriaceae</taxon>
        <taxon>Tianweitania</taxon>
    </lineage>
</organism>
<dbReference type="Proteomes" id="UP000666240">
    <property type="component" value="Unassembled WGS sequence"/>
</dbReference>
<dbReference type="RefSeq" id="WP_209334905.1">
    <property type="nucleotide sequence ID" value="NZ_JAGIYY010000002.1"/>
</dbReference>
<protein>
    <submittedName>
        <fullName evidence="1">Phage tail tape measure protein</fullName>
    </submittedName>
</protein>
<dbReference type="AlphaFoldDB" id="A0A8J7UIH1"/>
<accession>A0A8J7UIH1</accession>
<reference evidence="1" key="1">
    <citation type="submission" date="2021-03" db="EMBL/GenBank/DDBJ databases">
        <title>Genome sequencing and assembly of Tianweitania sediminis.</title>
        <authorList>
            <person name="Chhetri G."/>
        </authorList>
    </citation>
    <scope>NUCLEOTIDE SEQUENCE</scope>
    <source>
        <strain evidence="1">Z8</strain>
    </source>
</reference>
<dbReference type="EMBL" id="JAGIYY010000002">
    <property type="protein sequence ID" value="MBP0438903.1"/>
    <property type="molecule type" value="Genomic_DNA"/>
</dbReference>
<sequence>MAEDIRVRIEADAAPFLATLENLKSLSTSFGAELTGALKGAAVSGRSLDDILRRLASNLAGRALNLGLAPLRQMAGSMMSGLFGGAASVVPFAKGGVVASPSYFPMGHNLGLMGEAGAEAILPLARGADGRLGVAAGGSTPSVHVTFNVTATDAASFRKSEAQVTGMLAQAVRRGTRGL</sequence>
<gene>
    <name evidence="1" type="ORF">J5Y06_09605</name>
</gene>
<evidence type="ECO:0000313" key="1">
    <source>
        <dbReference type="EMBL" id="MBP0438903.1"/>
    </source>
</evidence>
<keyword evidence="2" id="KW-1185">Reference proteome</keyword>